<dbReference type="Gene3D" id="3.40.50.720">
    <property type="entry name" value="NAD(P)-binding Rossmann-like Domain"/>
    <property type="match status" value="1"/>
</dbReference>
<dbReference type="InterPro" id="IPR008927">
    <property type="entry name" value="6-PGluconate_DH-like_C_sf"/>
</dbReference>
<feature type="non-terminal residue" evidence="8">
    <location>
        <position position="461"/>
    </location>
</feature>
<evidence type="ECO:0000256" key="2">
    <source>
        <dbReference type="ARBA" id="ARBA00023235"/>
    </source>
</evidence>
<dbReference type="GO" id="GO:0005777">
    <property type="term" value="C:peroxisome"/>
    <property type="evidence" value="ECO:0007669"/>
    <property type="project" value="TreeGrafter"/>
</dbReference>
<proteinExistence type="predicted"/>
<dbReference type="EMBL" id="VWPW01007450">
    <property type="protein sequence ID" value="NWJ01408.1"/>
    <property type="molecule type" value="Genomic_DNA"/>
</dbReference>
<evidence type="ECO:0000313" key="8">
    <source>
        <dbReference type="EMBL" id="NWJ01408.1"/>
    </source>
</evidence>
<dbReference type="FunFam" id="1.10.1040.50:FF:000006">
    <property type="entry name" value="Peroxisomal bifunctional enzyme"/>
    <property type="match status" value="1"/>
</dbReference>
<dbReference type="GO" id="GO:0006635">
    <property type="term" value="P:fatty acid beta-oxidation"/>
    <property type="evidence" value="ECO:0007669"/>
    <property type="project" value="TreeGrafter"/>
</dbReference>
<evidence type="ECO:0000259" key="6">
    <source>
        <dbReference type="Pfam" id="PF00725"/>
    </source>
</evidence>
<protein>
    <submittedName>
        <fullName evidence="8">ECHP enzyme</fullName>
    </submittedName>
</protein>
<gene>
    <name evidence="8" type="primary">Ehhadh</name>
    <name evidence="8" type="ORF">CRYUND_R00555</name>
</gene>
<dbReference type="Pfam" id="PF00725">
    <property type="entry name" value="3HCDH"/>
    <property type="match status" value="1"/>
</dbReference>
<dbReference type="AlphaFoldDB" id="A0A7K4L9J8"/>
<keyword evidence="4" id="KW-0511">Multifunctional enzyme</keyword>
<organism evidence="8 9">
    <name type="scientific">Crypturellus undulatus</name>
    <dbReference type="NCBI Taxonomy" id="48396"/>
    <lineage>
        <taxon>Eukaryota</taxon>
        <taxon>Metazoa</taxon>
        <taxon>Chordata</taxon>
        <taxon>Craniata</taxon>
        <taxon>Vertebrata</taxon>
        <taxon>Euteleostomi</taxon>
        <taxon>Archelosauria</taxon>
        <taxon>Archosauria</taxon>
        <taxon>Dinosauria</taxon>
        <taxon>Saurischia</taxon>
        <taxon>Theropoda</taxon>
        <taxon>Coelurosauria</taxon>
        <taxon>Aves</taxon>
        <taxon>Palaeognathae</taxon>
        <taxon>Tinamiformes</taxon>
        <taxon>Tinamidae</taxon>
        <taxon>Crypturellus</taxon>
    </lineage>
</organism>
<feature type="domain" description="3-hydroxyacyl-CoA dehydrogenase C-terminal" evidence="6">
    <location>
        <begin position="292"/>
        <end position="396"/>
    </location>
</feature>
<dbReference type="PANTHER" id="PTHR23309">
    <property type="entry name" value="3-HYDROXYACYL-COA DEHYROGENASE"/>
    <property type="match status" value="1"/>
</dbReference>
<dbReference type="Gene3D" id="6.10.250.1420">
    <property type="match status" value="1"/>
</dbReference>
<sequence>GQPLGPRRLSLRPTLSVPNADAILNQALARVKQQARGYMAPEFCVRALRAATELPFAEGLRKERELFTVLLTSGQARALQYAFFAERAVDKWTTPWGASWKSASPQPIRRAAVLGLGTMGQGIVISLVRANIAVVALEQDQEHLNKGRKAVMAILERDASKAKQGTRTPDFHDPARLQFTLDFKALRDVDLVIEAVFENMALKKEIFSKLSEVCKPGAFLCSNTSALSIDEIASATRRPEQVIGTHFFAPAHVMRLLEIIYGRQTSPTTIATAMQLAKTLKKVGVVVGNCPGFVGNRMMFPYGEQAVFLLEEGSTPEAIDRVIEDFGFKVGPFRMSDLAGLDVGWRSRKDRGLTGASVPPGTPARQRDGQRYSPLPDILCEKGRFGQKTGQGWYQYEKAGGRTAKPDPWLHNLLAEYRATHHIKTRFIDQEEILERCLFPLINEGFKILAEGIASAPEHLD</sequence>
<keyword evidence="2" id="KW-0413">Isomerase</keyword>
<keyword evidence="3" id="KW-0456">Lyase</keyword>
<dbReference type="GO" id="GO:0003857">
    <property type="term" value="F:(3S)-3-hydroxyacyl-CoA dehydrogenase (NAD+) activity"/>
    <property type="evidence" value="ECO:0007669"/>
    <property type="project" value="TreeGrafter"/>
</dbReference>
<accession>A0A7K4L9J8</accession>
<dbReference type="SUPFAM" id="SSF51735">
    <property type="entry name" value="NAD(P)-binding Rossmann-fold domains"/>
    <property type="match status" value="1"/>
</dbReference>
<feature type="domain" description="3-hydroxyacyl-CoA dehydrogenase NAD binding" evidence="7">
    <location>
        <begin position="111"/>
        <end position="289"/>
    </location>
</feature>
<evidence type="ECO:0000256" key="4">
    <source>
        <dbReference type="ARBA" id="ARBA00023268"/>
    </source>
</evidence>
<dbReference type="PANTHER" id="PTHR23309:SF49">
    <property type="entry name" value="PEROXISOMAL BIFUNCTIONAL ENZYME"/>
    <property type="match status" value="1"/>
</dbReference>
<comment type="caution">
    <text evidence="8">The sequence shown here is derived from an EMBL/GenBank/DDBJ whole genome shotgun (WGS) entry which is preliminary data.</text>
</comment>
<dbReference type="Proteomes" id="UP000534426">
    <property type="component" value="Unassembled WGS sequence"/>
</dbReference>
<evidence type="ECO:0000256" key="5">
    <source>
        <dbReference type="SAM" id="MobiDB-lite"/>
    </source>
</evidence>
<keyword evidence="9" id="KW-1185">Reference proteome</keyword>
<dbReference type="GO" id="GO:0016829">
    <property type="term" value="F:lyase activity"/>
    <property type="evidence" value="ECO:0007669"/>
    <property type="project" value="UniProtKB-KW"/>
</dbReference>
<name>A0A7K4L9J8_9AVES</name>
<dbReference type="InterPro" id="IPR006108">
    <property type="entry name" value="3HC_DH_C"/>
</dbReference>
<dbReference type="GO" id="GO:0070403">
    <property type="term" value="F:NAD+ binding"/>
    <property type="evidence" value="ECO:0007669"/>
    <property type="project" value="InterPro"/>
</dbReference>
<feature type="non-terminal residue" evidence="8">
    <location>
        <position position="1"/>
    </location>
</feature>
<evidence type="ECO:0000256" key="3">
    <source>
        <dbReference type="ARBA" id="ARBA00023239"/>
    </source>
</evidence>
<evidence type="ECO:0000259" key="7">
    <source>
        <dbReference type="Pfam" id="PF02737"/>
    </source>
</evidence>
<dbReference type="FunFam" id="3.40.50.720:FF:000296">
    <property type="entry name" value="peroxisomal bifunctional enzyme isoform X1"/>
    <property type="match status" value="1"/>
</dbReference>
<evidence type="ECO:0000256" key="1">
    <source>
        <dbReference type="ARBA" id="ARBA00023002"/>
    </source>
</evidence>
<evidence type="ECO:0000313" key="9">
    <source>
        <dbReference type="Proteomes" id="UP000534426"/>
    </source>
</evidence>
<dbReference type="InterPro" id="IPR036291">
    <property type="entry name" value="NAD(P)-bd_dom_sf"/>
</dbReference>
<keyword evidence="1" id="KW-0560">Oxidoreductase</keyword>
<dbReference type="Pfam" id="PF02737">
    <property type="entry name" value="3HCDH_N"/>
    <property type="match status" value="1"/>
</dbReference>
<dbReference type="GO" id="GO:0016853">
    <property type="term" value="F:isomerase activity"/>
    <property type="evidence" value="ECO:0007669"/>
    <property type="project" value="UniProtKB-KW"/>
</dbReference>
<dbReference type="InterPro" id="IPR006176">
    <property type="entry name" value="3-OHacyl-CoA_DH_NAD-bd"/>
</dbReference>
<dbReference type="SUPFAM" id="SSF48179">
    <property type="entry name" value="6-phosphogluconate dehydrogenase C-terminal domain-like"/>
    <property type="match status" value="1"/>
</dbReference>
<dbReference type="Gene3D" id="1.10.1040.50">
    <property type="match status" value="1"/>
</dbReference>
<reference evidence="8 9" key="1">
    <citation type="submission" date="2019-09" db="EMBL/GenBank/DDBJ databases">
        <title>Bird 10,000 Genomes (B10K) Project - Family phase.</title>
        <authorList>
            <person name="Zhang G."/>
        </authorList>
    </citation>
    <scope>NUCLEOTIDE SEQUENCE [LARGE SCALE GENOMIC DNA]</scope>
    <source>
        <strain evidence="8">B10K-MSB-37135</strain>
        <tissue evidence="8">Heart</tissue>
    </source>
</reference>
<feature type="region of interest" description="Disordered" evidence="5">
    <location>
        <begin position="351"/>
        <end position="372"/>
    </location>
</feature>